<sequence>MLVYNPVSGKKKNHKNLDLLLKKLLEIGYQVTVYSSMELNNHDNAIKEACENKWDTIFIAGGDGTVNHTLQYVAEQAYRPKVGVFPFGTSNEFAKFIGIPTNIKEAVSVIERGQTKTVDIGKFGNQYFANIAAAGWLTDITYKTSPFLKSYFGEFAYSLYFIKTLLLAKQPGEISIRVSPHMELSDLSVFLIMNGNSVGPLERLINTTTHLNDGYFHLLTCKKTNRFQLLLALLAKILHITDNVSTINYTQINSGSFKIPESLMVNLDGDQSQVNSMEFKVLPHHLRVFIP</sequence>
<keyword evidence="7" id="KW-0460">Magnesium</keyword>
<dbReference type="Gene3D" id="2.60.200.40">
    <property type="match status" value="1"/>
</dbReference>
<protein>
    <submittedName>
        <fullName evidence="12">YegS/Rv2252/BmrU family lipid kinase</fullName>
    </submittedName>
</protein>
<evidence type="ECO:0000259" key="11">
    <source>
        <dbReference type="PROSITE" id="PS50146"/>
    </source>
</evidence>
<dbReference type="Pfam" id="PF00781">
    <property type="entry name" value="DAGK_cat"/>
    <property type="match status" value="1"/>
</dbReference>
<dbReference type="PANTHER" id="PTHR12358">
    <property type="entry name" value="SPHINGOSINE KINASE"/>
    <property type="match status" value="1"/>
</dbReference>
<dbReference type="PROSITE" id="PS50146">
    <property type="entry name" value="DAGK"/>
    <property type="match status" value="1"/>
</dbReference>
<dbReference type="GO" id="GO:0016301">
    <property type="term" value="F:kinase activity"/>
    <property type="evidence" value="ECO:0007669"/>
    <property type="project" value="UniProtKB-KW"/>
</dbReference>
<comment type="cofactor">
    <cofactor evidence="1">
        <name>Mg(2+)</name>
        <dbReference type="ChEBI" id="CHEBI:18420"/>
    </cofactor>
</comment>
<dbReference type="InterPro" id="IPR017438">
    <property type="entry name" value="ATP-NAD_kinase_N"/>
</dbReference>
<dbReference type="InterPro" id="IPR001206">
    <property type="entry name" value="Diacylglycerol_kinase_cat_dom"/>
</dbReference>
<keyword evidence="9" id="KW-0594">Phospholipid biosynthesis</keyword>
<dbReference type="NCBIfam" id="TIGR00147">
    <property type="entry name" value="YegS/Rv2252/BmrU family lipid kinase"/>
    <property type="match status" value="1"/>
</dbReference>
<evidence type="ECO:0000256" key="1">
    <source>
        <dbReference type="ARBA" id="ARBA00001946"/>
    </source>
</evidence>
<keyword evidence="10" id="KW-1208">Phospholipid metabolism</keyword>
<evidence type="ECO:0000256" key="6">
    <source>
        <dbReference type="ARBA" id="ARBA00022840"/>
    </source>
</evidence>
<keyword evidence="12" id="KW-0418">Kinase</keyword>
<dbReference type="Gene3D" id="3.40.50.10330">
    <property type="entry name" value="Probable inorganic polyphosphate/atp-NAD kinase, domain 1"/>
    <property type="match status" value="1"/>
</dbReference>
<dbReference type="SMART" id="SM00046">
    <property type="entry name" value="DAGKc"/>
    <property type="match status" value="1"/>
</dbReference>
<evidence type="ECO:0000313" key="13">
    <source>
        <dbReference type="Proteomes" id="UP001335737"/>
    </source>
</evidence>
<name>A0ABU6KFI4_9BACI</name>
<evidence type="ECO:0000256" key="2">
    <source>
        <dbReference type="ARBA" id="ARBA00005983"/>
    </source>
</evidence>
<dbReference type="PANTHER" id="PTHR12358:SF106">
    <property type="entry name" value="LIPID KINASE YEGS"/>
    <property type="match status" value="1"/>
</dbReference>
<keyword evidence="6" id="KW-0067">ATP-binding</keyword>
<accession>A0ABU6KFI4</accession>
<keyword evidence="12" id="KW-0808">Transferase</keyword>
<keyword evidence="3" id="KW-0444">Lipid biosynthesis</keyword>
<proteinExistence type="inferred from homology"/>
<dbReference type="EMBL" id="JARZFX010000004">
    <property type="protein sequence ID" value="MEC5423935.1"/>
    <property type="molecule type" value="Genomic_DNA"/>
</dbReference>
<reference evidence="12 13" key="1">
    <citation type="journal article" date="2024" name="Int. J. Syst. Evol. Microbiol.">
        <title>Virgibacillus tibetensis sp. nov., isolated from salt lake on the Tibetan Plateau of China.</title>
        <authorList>
            <person name="Phurbu D."/>
            <person name="Liu Z.-X."/>
            <person name="Wang R."/>
            <person name="Zheng Y.-Y."/>
            <person name="Liu H.-C."/>
            <person name="Zhou Y.-G."/>
            <person name="Yu Y.-J."/>
            <person name="Li A.-H."/>
        </authorList>
    </citation>
    <scope>NUCLEOTIDE SEQUENCE [LARGE SCALE GENOMIC DNA]</scope>
    <source>
        <strain evidence="12 13">C22-A2</strain>
    </source>
</reference>
<keyword evidence="8" id="KW-0443">Lipid metabolism</keyword>
<dbReference type="InterPro" id="IPR016064">
    <property type="entry name" value="NAD/diacylglycerol_kinase_sf"/>
</dbReference>
<evidence type="ECO:0000256" key="4">
    <source>
        <dbReference type="ARBA" id="ARBA00022723"/>
    </source>
</evidence>
<evidence type="ECO:0000256" key="10">
    <source>
        <dbReference type="ARBA" id="ARBA00023264"/>
    </source>
</evidence>
<dbReference type="InterPro" id="IPR050187">
    <property type="entry name" value="Lipid_Phosphate_FormReg"/>
</dbReference>
<evidence type="ECO:0000256" key="9">
    <source>
        <dbReference type="ARBA" id="ARBA00023209"/>
    </source>
</evidence>
<gene>
    <name evidence="12" type="ORF">QGM71_10580</name>
</gene>
<evidence type="ECO:0000256" key="5">
    <source>
        <dbReference type="ARBA" id="ARBA00022741"/>
    </source>
</evidence>
<organism evidence="12 13">
    <name type="scientific">Virgibacillus tibetensis</name>
    <dbReference type="NCBI Taxonomy" id="3042313"/>
    <lineage>
        <taxon>Bacteria</taxon>
        <taxon>Bacillati</taxon>
        <taxon>Bacillota</taxon>
        <taxon>Bacilli</taxon>
        <taxon>Bacillales</taxon>
        <taxon>Bacillaceae</taxon>
        <taxon>Virgibacillus</taxon>
    </lineage>
</organism>
<dbReference type="InterPro" id="IPR005218">
    <property type="entry name" value="Diacylglycerol/lipid_kinase"/>
</dbReference>
<keyword evidence="5" id="KW-0547">Nucleotide-binding</keyword>
<dbReference type="Proteomes" id="UP001335737">
    <property type="component" value="Unassembled WGS sequence"/>
</dbReference>
<comment type="caution">
    <text evidence="12">The sequence shown here is derived from an EMBL/GenBank/DDBJ whole genome shotgun (WGS) entry which is preliminary data.</text>
</comment>
<dbReference type="SUPFAM" id="SSF111331">
    <property type="entry name" value="NAD kinase/diacylglycerol kinase-like"/>
    <property type="match status" value="1"/>
</dbReference>
<evidence type="ECO:0000256" key="3">
    <source>
        <dbReference type="ARBA" id="ARBA00022516"/>
    </source>
</evidence>
<evidence type="ECO:0000256" key="7">
    <source>
        <dbReference type="ARBA" id="ARBA00022842"/>
    </source>
</evidence>
<keyword evidence="4" id="KW-0479">Metal-binding</keyword>
<comment type="similarity">
    <text evidence="2">Belongs to the diacylglycerol/lipid kinase family.</text>
</comment>
<evidence type="ECO:0000256" key="8">
    <source>
        <dbReference type="ARBA" id="ARBA00023098"/>
    </source>
</evidence>
<evidence type="ECO:0000313" key="12">
    <source>
        <dbReference type="EMBL" id="MEC5423935.1"/>
    </source>
</evidence>
<keyword evidence="13" id="KW-1185">Reference proteome</keyword>
<feature type="domain" description="DAGKc" evidence="11">
    <location>
        <begin position="1"/>
        <end position="127"/>
    </location>
</feature>